<dbReference type="SUPFAM" id="SSF101498">
    <property type="entry name" value="Anti-sigma factor FlgM"/>
    <property type="match status" value="1"/>
</dbReference>
<organism evidence="8 9">
    <name type="scientific">Halalkalibacter suaedae</name>
    <dbReference type="NCBI Taxonomy" id="2822140"/>
    <lineage>
        <taxon>Bacteria</taxon>
        <taxon>Bacillati</taxon>
        <taxon>Bacillota</taxon>
        <taxon>Bacilli</taxon>
        <taxon>Bacillales</taxon>
        <taxon>Bacillaceae</taxon>
        <taxon>Halalkalibacter</taxon>
    </lineage>
</organism>
<evidence type="ECO:0000256" key="4">
    <source>
        <dbReference type="ARBA" id="ARBA00022795"/>
    </source>
</evidence>
<gene>
    <name evidence="8" type="primary">flgM</name>
    <name evidence="8" type="ORF">J7W16_02780</name>
</gene>
<accession>A0A940WSX0</accession>
<evidence type="ECO:0000313" key="8">
    <source>
        <dbReference type="EMBL" id="MBP3950042.1"/>
    </source>
</evidence>
<keyword evidence="9" id="KW-1185">Reference proteome</keyword>
<evidence type="ECO:0000256" key="1">
    <source>
        <dbReference type="ARBA" id="ARBA00005322"/>
    </source>
</evidence>
<proteinExistence type="inferred from homology"/>
<dbReference type="GO" id="GO:0044781">
    <property type="term" value="P:bacterial-type flagellum organization"/>
    <property type="evidence" value="ECO:0007669"/>
    <property type="project" value="UniProtKB-KW"/>
</dbReference>
<dbReference type="EMBL" id="JAGKSQ010000001">
    <property type="protein sequence ID" value="MBP3950042.1"/>
    <property type="molecule type" value="Genomic_DNA"/>
</dbReference>
<comment type="similarity">
    <text evidence="1">Belongs to the FlgM family.</text>
</comment>
<keyword evidence="8" id="KW-0282">Flagellum</keyword>
<reference evidence="8" key="1">
    <citation type="submission" date="2021-03" db="EMBL/GenBank/DDBJ databases">
        <title>Bacillus suaedae sp. nov., isolated from Suaeda aralocaspica.</title>
        <authorList>
            <person name="Lei R.F.R."/>
        </authorList>
    </citation>
    <scope>NUCLEOTIDE SEQUENCE</scope>
    <source>
        <strain evidence="8">YZJH907-2</strain>
    </source>
</reference>
<sequence>MKINPYLSVQQNPYKKQVDKTEKAYDIKAKSDKLEISTEALKMQQVTQVDPARQAKVDALKQKIEAGEYKVDAQAVAAKFYDYWNE</sequence>
<keyword evidence="5" id="KW-0805">Transcription regulation</keyword>
<protein>
    <recommendedName>
        <fullName evidence="2">Negative regulator of flagellin synthesis</fullName>
    </recommendedName>
</protein>
<dbReference type="NCBIfam" id="TIGR03824">
    <property type="entry name" value="FlgM_jcvi"/>
    <property type="match status" value="1"/>
</dbReference>
<dbReference type="Proteomes" id="UP000678228">
    <property type="component" value="Unassembled WGS sequence"/>
</dbReference>
<evidence type="ECO:0000256" key="5">
    <source>
        <dbReference type="ARBA" id="ARBA00023015"/>
    </source>
</evidence>
<dbReference type="Pfam" id="PF04316">
    <property type="entry name" value="FlgM"/>
    <property type="match status" value="1"/>
</dbReference>
<keyword evidence="8" id="KW-0966">Cell projection</keyword>
<evidence type="ECO:0000256" key="3">
    <source>
        <dbReference type="ARBA" id="ARBA00022491"/>
    </source>
</evidence>
<evidence type="ECO:0000313" key="9">
    <source>
        <dbReference type="Proteomes" id="UP000678228"/>
    </source>
</evidence>
<dbReference type="AlphaFoldDB" id="A0A940WSX0"/>
<name>A0A940WSX0_9BACI</name>
<keyword evidence="4" id="KW-1005">Bacterial flagellum biogenesis</keyword>
<dbReference type="GO" id="GO:0045892">
    <property type="term" value="P:negative regulation of DNA-templated transcription"/>
    <property type="evidence" value="ECO:0007669"/>
    <property type="project" value="InterPro"/>
</dbReference>
<dbReference type="InterPro" id="IPR035890">
    <property type="entry name" value="Anti-sigma-28_factor_FlgM_sf"/>
</dbReference>
<dbReference type="InterPro" id="IPR007412">
    <property type="entry name" value="FlgM"/>
</dbReference>
<keyword evidence="3" id="KW-0678">Repressor</keyword>
<dbReference type="RefSeq" id="WP_210595653.1">
    <property type="nucleotide sequence ID" value="NZ_JAGKSQ010000001.1"/>
</dbReference>
<dbReference type="InterPro" id="IPR031316">
    <property type="entry name" value="FlgM_C"/>
</dbReference>
<comment type="caution">
    <text evidence="8">The sequence shown here is derived from an EMBL/GenBank/DDBJ whole genome shotgun (WGS) entry which is preliminary data.</text>
</comment>
<dbReference type="Gene3D" id="6.10.140.30">
    <property type="entry name" value="Anti-sigma-28 factor FlgM"/>
    <property type="match status" value="1"/>
</dbReference>
<keyword evidence="6" id="KW-0804">Transcription</keyword>
<evidence type="ECO:0000256" key="6">
    <source>
        <dbReference type="ARBA" id="ARBA00023163"/>
    </source>
</evidence>
<evidence type="ECO:0000256" key="2">
    <source>
        <dbReference type="ARBA" id="ARBA00017823"/>
    </source>
</evidence>
<evidence type="ECO:0000259" key="7">
    <source>
        <dbReference type="Pfam" id="PF04316"/>
    </source>
</evidence>
<keyword evidence="8" id="KW-0969">Cilium</keyword>
<feature type="domain" description="Anti-sigma-28 factor FlgM C-terminal" evidence="7">
    <location>
        <begin position="32"/>
        <end position="80"/>
    </location>
</feature>